<feature type="compositionally biased region" description="Basic and acidic residues" evidence="5">
    <location>
        <begin position="818"/>
        <end position="828"/>
    </location>
</feature>
<keyword evidence="3" id="KW-0998">Cell outer membrane</keyword>
<dbReference type="InterPro" id="IPR037066">
    <property type="entry name" value="Plug_dom_sf"/>
</dbReference>
<feature type="region of interest" description="Disordered" evidence="5">
    <location>
        <begin position="811"/>
        <end position="835"/>
    </location>
</feature>
<protein>
    <submittedName>
        <fullName evidence="8">TonB-dependent receptor</fullName>
    </submittedName>
</protein>
<dbReference type="InterPro" id="IPR008969">
    <property type="entry name" value="CarboxyPept-like_regulatory"/>
</dbReference>
<comment type="subcellular location">
    <subcellularLocation>
        <location evidence="1 4">Cell outer membrane</location>
    </subcellularLocation>
</comment>
<evidence type="ECO:0000313" key="9">
    <source>
        <dbReference type="Proteomes" id="UP001500459"/>
    </source>
</evidence>
<evidence type="ECO:0000256" key="5">
    <source>
        <dbReference type="SAM" id="MobiDB-lite"/>
    </source>
</evidence>
<keyword evidence="2 4" id="KW-0472">Membrane</keyword>
<organism evidence="8 9">
    <name type="scientific">Aquimarina addita</name>
    <dbReference type="NCBI Taxonomy" id="870485"/>
    <lineage>
        <taxon>Bacteria</taxon>
        <taxon>Pseudomonadati</taxon>
        <taxon>Bacteroidota</taxon>
        <taxon>Flavobacteriia</taxon>
        <taxon>Flavobacteriales</taxon>
        <taxon>Flavobacteriaceae</taxon>
        <taxon>Aquimarina</taxon>
    </lineage>
</organism>
<proteinExistence type="inferred from homology"/>
<evidence type="ECO:0000256" key="3">
    <source>
        <dbReference type="ARBA" id="ARBA00023237"/>
    </source>
</evidence>
<dbReference type="Pfam" id="PF07715">
    <property type="entry name" value="Plug"/>
    <property type="match status" value="1"/>
</dbReference>
<dbReference type="Gene3D" id="2.60.40.1120">
    <property type="entry name" value="Carboxypeptidase-like, regulatory domain"/>
    <property type="match status" value="1"/>
</dbReference>
<comment type="similarity">
    <text evidence="4">Belongs to the TonB-dependent receptor family.</text>
</comment>
<dbReference type="Gene3D" id="2.170.130.10">
    <property type="entry name" value="TonB-dependent receptor, plug domain"/>
    <property type="match status" value="1"/>
</dbReference>
<feature type="domain" description="TonB-dependent receptor-like beta-barrel" evidence="6">
    <location>
        <begin position="443"/>
        <end position="913"/>
    </location>
</feature>
<dbReference type="PANTHER" id="PTHR40980:SF5">
    <property type="entry name" value="TONB-DEPENDENT RECEPTOR"/>
    <property type="match status" value="1"/>
</dbReference>
<dbReference type="SUPFAM" id="SSF56935">
    <property type="entry name" value="Porins"/>
    <property type="match status" value="1"/>
</dbReference>
<evidence type="ECO:0000259" key="6">
    <source>
        <dbReference type="Pfam" id="PF00593"/>
    </source>
</evidence>
<accession>A0ABP7XHL7</accession>
<gene>
    <name evidence="8" type="ORF">GCM10022393_16090</name>
</gene>
<evidence type="ECO:0000256" key="2">
    <source>
        <dbReference type="ARBA" id="ARBA00023136"/>
    </source>
</evidence>
<reference evidence="9" key="1">
    <citation type="journal article" date="2019" name="Int. J. Syst. Evol. Microbiol.">
        <title>The Global Catalogue of Microorganisms (GCM) 10K type strain sequencing project: providing services to taxonomists for standard genome sequencing and annotation.</title>
        <authorList>
            <consortium name="The Broad Institute Genomics Platform"/>
            <consortium name="The Broad Institute Genome Sequencing Center for Infectious Disease"/>
            <person name="Wu L."/>
            <person name="Ma J."/>
        </authorList>
    </citation>
    <scope>NUCLEOTIDE SEQUENCE [LARGE SCALE GENOMIC DNA]</scope>
    <source>
        <strain evidence="9">JCM 17106</strain>
    </source>
</reference>
<sequence>MYSQRIANKILIVFFILTTGHISFAQGKITGKVIDGETNDVLPFANVSLKENNTGTTSDFDGFYELSVAPGTYTVIFSFIGYETKQVVDVQINNDNDIIDLNVTLNASAAQLDDVIITTTVRKNTEEAVLTLQRNSVKLMDGLSIESIKTTGASNIAAAVKNVPGVSVQGGKYVYVRGLGDRYTKTILNGVDVPGLDPDRNTLQLDIFPTNILENILVVKSFTADQTADFTGGVVDIITKDFPSKKDFSVSAGIAYNESMHFNNNYLSYEGSNTDALGFDDGNRDNPLSNLSGTLTLPQVDGEAANINTSLFNRTMAAERNKSFMDFNIGFTAGNQFTIGDNKLGLFGSVSYKNETTYFDEYIDGQVYRKNDQDASVFELITDRTQNAELGTNNVLISALGGLSYKTDKSKYKVNIIHIQNGESKASLLNQSNFSVNSNRIKKDNLVYTERSITNLLLTGKHSNEDASWNIEWKVAPTISRVYDKDFRSTPFLIQSNNDGSTDFVISPSEAGDASRFWRDLEENNLAGKLDLSKKHTLFGRDAKLLFGGAYTYKQRDFSIDQFSFPFIGSNSADTFNGDPNELLSPDNIFNPDTGEGIYVRRDSNISDTFDSTIHIAAGYVSEEFKISDRLNAIMGVRFEKFDLIYTGERQDGLRFDEAKILDKSNFFPSANLILDLNEDGNQKLRGSYSKTTARPSFKEASIAEIFDPISNTFFIGNIDIQPTYIDNIDLRYEVYGASTNFFAISAFYKKFDDPIELSFIREARGQLTPLNLGDASIYGAEIEFRRNLGFISGLEKFNVTTNFSMIESNQNFSEDERDAREDNLREGEELEDGRTLQGQSPFLVNLGINYNNQDTGWQGGIFYNVQGKTLQIVGNGDIPDVFTLPFHSVNMNISKSFGEDKNSNITLKFSNLLNDDIESVYQSYKAEDQLFSKWSPGQEISLSYSYKF</sequence>
<evidence type="ECO:0000256" key="4">
    <source>
        <dbReference type="RuleBase" id="RU003357"/>
    </source>
</evidence>
<dbReference type="Proteomes" id="UP001500459">
    <property type="component" value="Unassembled WGS sequence"/>
</dbReference>
<keyword evidence="9" id="KW-1185">Reference proteome</keyword>
<dbReference type="Pfam" id="PF00593">
    <property type="entry name" value="TonB_dep_Rec_b-barrel"/>
    <property type="match status" value="1"/>
</dbReference>
<comment type="caution">
    <text evidence="8">The sequence shown here is derived from an EMBL/GenBank/DDBJ whole genome shotgun (WGS) entry which is preliminary data.</text>
</comment>
<dbReference type="SUPFAM" id="SSF49464">
    <property type="entry name" value="Carboxypeptidase regulatory domain-like"/>
    <property type="match status" value="1"/>
</dbReference>
<dbReference type="RefSeq" id="WP_344926288.1">
    <property type="nucleotide sequence ID" value="NZ_BAABCW010000005.1"/>
</dbReference>
<dbReference type="Pfam" id="PF13715">
    <property type="entry name" value="CarbopepD_reg_2"/>
    <property type="match status" value="1"/>
</dbReference>
<dbReference type="EMBL" id="BAABCW010000005">
    <property type="protein sequence ID" value="GAA4115758.1"/>
    <property type="molecule type" value="Genomic_DNA"/>
</dbReference>
<dbReference type="InterPro" id="IPR000531">
    <property type="entry name" value="Beta-barrel_TonB"/>
</dbReference>
<dbReference type="Gene3D" id="2.40.170.20">
    <property type="entry name" value="TonB-dependent receptor, beta-barrel domain"/>
    <property type="match status" value="1"/>
</dbReference>
<evidence type="ECO:0000259" key="7">
    <source>
        <dbReference type="Pfam" id="PF07715"/>
    </source>
</evidence>
<dbReference type="PANTHER" id="PTHR40980">
    <property type="entry name" value="PLUG DOMAIN-CONTAINING PROTEIN"/>
    <property type="match status" value="1"/>
</dbReference>
<name>A0ABP7XHL7_9FLAO</name>
<evidence type="ECO:0000256" key="1">
    <source>
        <dbReference type="ARBA" id="ARBA00004442"/>
    </source>
</evidence>
<keyword evidence="4" id="KW-0798">TonB box</keyword>
<feature type="domain" description="TonB-dependent receptor plug" evidence="7">
    <location>
        <begin position="143"/>
        <end position="234"/>
    </location>
</feature>
<dbReference type="InterPro" id="IPR036942">
    <property type="entry name" value="Beta-barrel_TonB_sf"/>
</dbReference>
<keyword evidence="8" id="KW-0675">Receptor</keyword>
<evidence type="ECO:0000313" key="8">
    <source>
        <dbReference type="EMBL" id="GAA4115758.1"/>
    </source>
</evidence>
<dbReference type="InterPro" id="IPR012910">
    <property type="entry name" value="Plug_dom"/>
</dbReference>